<name>A0AC11DB62_SHEEP</name>
<reference evidence="1" key="1">
    <citation type="submission" date="2020-11" db="EMBL/GenBank/DDBJ databases">
        <authorList>
            <person name="Davenport K.M."/>
            <person name="Bickhart D.M."/>
            <person name="Smith T.P.L."/>
            <person name="Murdoch B.M."/>
            <person name="Rosen B.D."/>
        </authorList>
    </citation>
    <scope>NUCLEOTIDE SEQUENCE [LARGE SCALE GENOMIC DNA]</scope>
    <source>
        <strain evidence="1">OAR_USU_Benz2616</strain>
    </source>
</reference>
<proteinExistence type="predicted"/>
<accession>A0AC11DB62</accession>
<sequence length="524" mass="58044">MVGGGGSDARPKPEVRAGVYPRWCWAAPALAWSSMALLFFLVPVLLTGSWVEMSAANPGLSSVPPPANVTIQAYNLNTVIFWDYPIMLQNPMFTVQVMNYEDGKWMDACNTSEHYCNIFSVINDPSSSVWGRVKVRLGQEESVYAQSKEFILCKEGKVGPPKLGIRKKENQIIVDIFHPLITVNGKEPEPMYDDENTCYTFTYHVFVSVNRSETTDKMYTKEEDCNETQCFLNIPMSSLNSQYCVSAEGVSELWAVTTEKSDELCITFSDDNNTEGNGSKKILLSELLFQRSNFGIEIKDPVWIPIVAALLLFLVFAAVVVCCIIKKLYPIKREGTKLPKSLLSVVKNASSEAKFDSKMISPITYQPIAVENEQLSPGTISSLHTEDNPEKVEHGDLSSEMEVVTIEENTSDLAPCSPLTPEREDSIHASSNQSESCSITLNAYHSRDGSDSGLVVLDNCSSSEFPPSNKTEVKTEGQDFTTLRNTTTSFGYDKPHVLVDLLVDEGGKESLIGYRLTADSRELS</sequence>
<evidence type="ECO:0000313" key="1">
    <source>
        <dbReference type="Ensembl" id="ENSOARP00020042349.1"/>
    </source>
</evidence>
<reference evidence="1" key="2">
    <citation type="submission" date="2025-08" db="UniProtKB">
        <authorList>
            <consortium name="Ensembl"/>
        </authorList>
    </citation>
    <scope>IDENTIFICATION</scope>
</reference>
<organism evidence="1">
    <name type="scientific">Ovis aries</name>
    <name type="common">Sheep</name>
    <dbReference type="NCBI Taxonomy" id="9940"/>
    <lineage>
        <taxon>Eukaryota</taxon>
        <taxon>Metazoa</taxon>
        <taxon>Chordata</taxon>
        <taxon>Craniata</taxon>
        <taxon>Vertebrata</taxon>
        <taxon>Euteleostomi</taxon>
        <taxon>Mammalia</taxon>
        <taxon>Eutheria</taxon>
        <taxon>Laurasiatheria</taxon>
        <taxon>Artiodactyla</taxon>
        <taxon>Ruminantia</taxon>
        <taxon>Pecora</taxon>
        <taxon>Bovidae</taxon>
        <taxon>Caprinae</taxon>
        <taxon>Ovis</taxon>
    </lineage>
</organism>
<gene>
    <name evidence="1" type="primary">IFNGR1</name>
</gene>
<dbReference type="Ensembl" id="ENSOART00020082060.1">
    <property type="protein sequence ID" value="ENSOARP00020042349.1"/>
    <property type="gene ID" value="ENSOARG00020023838.2"/>
</dbReference>
<protein>
    <submittedName>
        <fullName evidence="1">Interferon gamma receptor 1</fullName>
    </submittedName>
</protein>
<reference evidence="1" key="3">
    <citation type="submission" date="2025-09" db="UniProtKB">
        <authorList>
            <consortium name="Ensembl"/>
        </authorList>
    </citation>
    <scope>IDENTIFICATION</scope>
</reference>